<dbReference type="BioCyc" id="AMAC1300253:G12YX-1697-MONOMER"/>
<feature type="coiled-coil region" evidence="1">
    <location>
        <begin position="153"/>
        <end position="192"/>
    </location>
</feature>
<sequence>MFHFISLFFLLAVSGLTASNVNNKKGLIMRTLFMLVFVVFLSACSSKLAYNNLDWWVYWYLDDYIELKEGQEEKFDDHLQNWLRWHKTTELRRYKAHLSEIKAEINEGTLDSNTVYNHLVKARSHWERVRDEISPELAILAKILDDEQVVSLFAALEKDNKEEEEERKEALVKTEEARLEDRIERIEEAMSERIGKLSHEQKQIVSTYATQFIPTGEEWLKYRRDIQNAARKLFVTRSFNNNFETDLIELMQNPDSYKSDIYKQSSAHNMTVTATLISEVFSTLSRKQREALIENIDELIETVENFKG</sequence>
<proteinExistence type="predicted"/>
<organism evidence="2 3">
    <name type="scientific">Alteromonas mediterranea 615</name>
    <dbReference type="NCBI Taxonomy" id="1300253"/>
    <lineage>
        <taxon>Bacteria</taxon>
        <taxon>Pseudomonadati</taxon>
        <taxon>Pseudomonadota</taxon>
        <taxon>Gammaproteobacteria</taxon>
        <taxon>Alteromonadales</taxon>
        <taxon>Alteromonadaceae</taxon>
        <taxon>Alteromonas/Salinimonas group</taxon>
        <taxon>Alteromonas</taxon>
    </lineage>
</organism>
<dbReference type="PIRSF" id="PIRSF028200">
    <property type="entry name" value="UCP028200"/>
    <property type="match status" value="1"/>
</dbReference>
<dbReference type="Pfam" id="PF19795">
    <property type="entry name" value="DUF6279"/>
    <property type="match status" value="1"/>
</dbReference>
<dbReference type="HOGENOM" id="CLU_061560_0_0_6"/>
<reference evidence="2 3" key="1">
    <citation type="journal article" date="2013" name="Genome Biol. Evol.">
        <title>Genomic Diversity of "Deep Ecotype" Alteromonas macleodii Isolates: Evidence for Pan-Mediterranean Clonal Frames.</title>
        <authorList>
            <person name="Lopez-Perez M."/>
            <person name="Gonzaga A."/>
            <person name="Rodriguez-Valera F."/>
        </authorList>
    </citation>
    <scope>NUCLEOTIDE SEQUENCE [LARGE SCALE GENOMIC DNA]</scope>
    <source>
        <strain evidence="3">'English Channel 615'</strain>
    </source>
</reference>
<evidence type="ECO:0008006" key="4">
    <source>
        <dbReference type="Google" id="ProtNLM"/>
    </source>
</evidence>
<dbReference type="KEGG" id="amh:I633_10570"/>
<evidence type="ECO:0000313" key="3">
    <source>
        <dbReference type="Proteomes" id="UP000014909"/>
    </source>
</evidence>
<evidence type="ECO:0000313" key="2">
    <source>
        <dbReference type="EMBL" id="AGP78083.1"/>
    </source>
</evidence>
<name>S5AMZ6_9ALTE</name>
<gene>
    <name evidence="2" type="ORF">I633_10570</name>
</gene>
<accession>S5AMZ6</accession>
<dbReference type="PATRIC" id="fig|1300253.3.peg.2198"/>
<dbReference type="AlphaFoldDB" id="S5AMZ6"/>
<dbReference type="InterPro" id="IPR016875">
    <property type="entry name" value="UCP028200"/>
</dbReference>
<evidence type="ECO:0000256" key="1">
    <source>
        <dbReference type="SAM" id="Coils"/>
    </source>
</evidence>
<dbReference type="Proteomes" id="UP000014909">
    <property type="component" value="Chromosome"/>
</dbReference>
<protein>
    <recommendedName>
        <fullName evidence="4">Lipoprotein</fullName>
    </recommendedName>
</protein>
<keyword evidence="1" id="KW-0175">Coiled coil</keyword>
<dbReference type="EMBL" id="CP004846">
    <property type="protein sequence ID" value="AGP78083.1"/>
    <property type="molecule type" value="Genomic_DNA"/>
</dbReference>